<organism evidence="1">
    <name type="scientific">Enterococcus faecium</name>
    <name type="common">Streptococcus faecium</name>
    <dbReference type="NCBI Taxonomy" id="1352"/>
    <lineage>
        <taxon>Bacteria</taxon>
        <taxon>Bacillati</taxon>
        <taxon>Bacillota</taxon>
        <taxon>Bacilli</taxon>
        <taxon>Lactobacillales</taxon>
        <taxon>Enterococcaceae</taxon>
        <taxon>Enterococcus</taxon>
    </lineage>
</organism>
<comment type="caution">
    <text evidence="1">The sequence shown here is derived from an EMBL/GenBank/DDBJ whole genome shotgun (WGS) entry which is preliminary data.</text>
</comment>
<sequence length="66" mass="8037">MILKQAHYTPEFREHIDWIIEKLKKDSTDTCYLELDWFDEPTIIDIKMAEKIRRAIHQALYSQNDQ</sequence>
<name>A0A6A8NL48_ENTFC</name>
<accession>A0A6A8NL48</accession>
<protein>
    <submittedName>
        <fullName evidence="1">Uncharacterized protein</fullName>
    </submittedName>
</protein>
<dbReference type="AlphaFoldDB" id="A0A6A8NL48"/>
<dbReference type="RefSeq" id="WP_098379893.1">
    <property type="nucleotide sequence ID" value="NZ_JACYYY010000037.1"/>
</dbReference>
<proteinExistence type="predicted"/>
<dbReference type="EMBL" id="WLYP01000029">
    <property type="protein sequence ID" value="MTD36856.1"/>
    <property type="molecule type" value="Genomic_DNA"/>
</dbReference>
<reference evidence="1" key="1">
    <citation type="submission" date="2019-10" db="EMBL/GenBank/DDBJ databases">
        <title>Identification of the same linezolid-resistant Tn6246::fexB-poxtA-carrying Enterococcus faecium strain colonizing a hospitalized patient and bovines in different continents.</title>
        <authorList>
            <person name="Tedim A.P."/>
            <person name="Freitas A.R."/>
            <person name="Novais C."/>
            <person name="Duarte B."/>
            <person name="Elghaieb H."/>
            <person name="Abbassi M.S."/>
            <person name="Peixe L."/>
        </authorList>
    </citation>
    <scope>NUCLEOTIDE SEQUENCE</scope>
    <source>
        <strain evidence="1">2FEZ</strain>
    </source>
</reference>
<gene>
    <name evidence="1" type="ORF">GKZ95_13675</name>
</gene>
<evidence type="ECO:0000313" key="1">
    <source>
        <dbReference type="EMBL" id="MTD36856.1"/>
    </source>
</evidence>